<evidence type="ECO:0000256" key="1">
    <source>
        <dbReference type="SAM" id="MobiDB-lite"/>
    </source>
</evidence>
<dbReference type="Proteomes" id="UP000076722">
    <property type="component" value="Unassembled WGS sequence"/>
</dbReference>
<protein>
    <submittedName>
        <fullName evidence="2">Uncharacterized protein</fullName>
    </submittedName>
</protein>
<accession>A0A164MHH5</accession>
<dbReference type="EMBL" id="KV419472">
    <property type="protein sequence ID" value="KZS86714.1"/>
    <property type="molecule type" value="Genomic_DNA"/>
</dbReference>
<sequence>MYGEPISSRPSRPEGQIEAEKKSQRRLKEGFQVLRRAIGDRGESVSTLSRADLNMRAAEIIRQDGQILQSPDSGIPATGTREASLLLNAHWLFDASNRTSLIARVNGQAETGNAIVDMLLVLIYDVYDKQNTPEGLGKAVDKDLPMLVKASG</sequence>
<reference evidence="2 3" key="1">
    <citation type="journal article" date="2016" name="Mol. Biol. Evol.">
        <title>Comparative Genomics of Early-Diverging Mushroom-Forming Fungi Provides Insights into the Origins of Lignocellulose Decay Capabilities.</title>
        <authorList>
            <person name="Nagy L.G."/>
            <person name="Riley R."/>
            <person name="Tritt A."/>
            <person name="Adam C."/>
            <person name="Daum C."/>
            <person name="Floudas D."/>
            <person name="Sun H."/>
            <person name="Yadav J.S."/>
            <person name="Pangilinan J."/>
            <person name="Larsson K.H."/>
            <person name="Matsuura K."/>
            <person name="Barry K."/>
            <person name="Labutti K."/>
            <person name="Kuo R."/>
            <person name="Ohm R.A."/>
            <person name="Bhattacharya S.S."/>
            <person name="Shirouzu T."/>
            <person name="Yoshinaga Y."/>
            <person name="Martin F.M."/>
            <person name="Grigoriev I.V."/>
            <person name="Hibbett D.S."/>
        </authorList>
    </citation>
    <scope>NUCLEOTIDE SEQUENCE [LARGE SCALE GENOMIC DNA]</scope>
    <source>
        <strain evidence="2 3">HHB9708</strain>
    </source>
</reference>
<evidence type="ECO:0000313" key="2">
    <source>
        <dbReference type="EMBL" id="KZS86714.1"/>
    </source>
</evidence>
<organism evidence="2 3">
    <name type="scientific">Sistotremastrum niveocremeum HHB9708</name>
    <dbReference type="NCBI Taxonomy" id="1314777"/>
    <lineage>
        <taxon>Eukaryota</taxon>
        <taxon>Fungi</taxon>
        <taxon>Dikarya</taxon>
        <taxon>Basidiomycota</taxon>
        <taxon>Agaricomycotina</taxon>
        <taxon>Agaricomycetes</taxon>
        <taxon>Sistotremastrales</taxon>
        <taxon>Sistotremastraceae</taxon>
        <taxon>Sertulicium</taxon>
        <taxon>Sertulicium niveocremeum</taxon>
    </lineage>
</organism>
<proteinExistence type="predicted"/>
<dbReference type="AlphaFoldDB" id="A0A164MHH5"/>
<name>A0A164MHH5_9AGAM</name>
<keyword evidence="3" id="KW-1185">Reference proteome</keyword>
<feature type="region of interest" description="Disordered" evidence="1">
    <location>
        <begin position="1"/>
        <end position="24"/>
    </location>
</feature>
<gene>
    <name evidence="2" type="ORF">SISNIDRAFT_471563</name>
</gene>
<evidence type="ECO:0000313" key="3">
    <source>
        <dbReference type="Proteomes" id="UP000076722"/>
    </source>
</evidence>